<organism evidence="6 7">
    <name type="scientific">Pontibacter arcticus</name>
    <dbReference type="NCBI Taxonomy" id="2080288"/>
    <lineage>
        <taxon>Bacteria</taxon>
        <taxon>Pseudomonadati</taxon>
        <taxon>Bacteroidota</taxon>
        <taxon>Cytophagia</taxon>
        <taxon>Cytophagales</taxon>
        <taxon>Hymenobacteraceae</taxon>
        <taxon>Pontibacter</taxon>
    </lineage>
</organism>
<dbReference type="PROSITE" id="PS51898">
    <property type="entry name" value="TYR_RECOMBINASE"/>
    <property type="match status" value="1"/>
</dbReference>
<keyword evidence="4" id="KW-0233">DNA recombination</keyword>
<evidence type="ECO:0000313" key="7">
    <source>
        <dbReference type="Proteomes" id="UP000251692"/>
    </source>
</evidence>
<dbReference type="InterPro" id="IPR013762">
    <property type="entry name" value="Integrase-like_cat_sf"/>
</dbReference>
<dbReference type="RefSeq" id="WP_112305159.1">
    <property type="nucleotide sequence ID" value="NZ_QMDV01000002.1"/>
</dbReference>
<dbReference type="AlphaFoldDB" id="A0A364RFD8"/>
<dbReference type="Gene3D" id="1.10.150.130">
    <property type="match status" value="1"/>
</dbReference>
<keyword evidence="2" id="KW-0229">DNA integration</keyword>
<evidence type="ECO:0000256" key="3">
    <source>
        <dbReference type="ARBA" id="ARBA00023125"/>
    </source>
</evidence>
<evidence type="ECO:0000256" key="1">
    <source>
        <dbReference type="ARBA" id="ARBA00008857"/>
    </source>
</evidence>
<dbReference type="InterPro" id="IPR011010">
    <property type="entry name" value="DNA_brk_join_enz"/>
</dbReference>
<proteinExistence type="inferred from homology"/>
<dbReference type="InterPro" id="IPR002104">
    <property type="entry name" value="Integrase_catalytic"/>
</dbReference>
<evidence type="ECO:0000256" key="2">
    <source>
        <dbReference type="ARBA" id="ARBA00022908"/>
    </source>
</evidence>
<dbReference type="Pfam" id="PF13495">
    <property type="entry name" value="Phage_int_SAM_4"/>
    <property type="match status" value="1"/>
</dbReference>
<comment type="caution">
    <text evidence="6">The sequence shown here is derived from an EMBL/GenBank/DDBJ whole genome shotgun (WGS) entry which is preliminary data.</text>
</comment>
<keyword evidence="3" id="KW-0238">DNA-binding</keyword>
<evidence type="ECO:0000256" key="4">
    <source>
        <dbReference type="ARBA" id="ARBA00023172"/>
    </source>
</evidence>
<feature type="domain" description="Tyr recombinase" evidence="5">
    <location>
        <begin position="307"/>
        <end position="479"/>
    </location>
</feature>
<dbReference type="GO" id="GO:0006310">
    <property type="term" value="P:DNA recombination"/>
    <property type="evidence" value="ECO:0007669"/>
    <property type="project" value="UniProtKB-KW"/>
</dbReference>
<gene>
    <name evidence="6" type="ORF">DP923_07175</name>
</gene>
<dbReference type="GO" id="GO:0015074">
    <property type="term" value="P:DNA integration"/>
    <property type="evidence" value="ECO:0007669"/>
    <property type="project" value="UniProtKB-KW"/>
</dbReference>
<dbReference type="InterPro" id="IPR010998">
    <property type="entry name" value="Integrase_recombinase_N"/>
</dbReference>
<dbReference type="InterPro" id="IPR050090">
    <property type="entry name" value="Tyrosine_recombinase_XerCD"/>
</dbReference>
<dbReference type="EMBL" id="QMDV01000002">
    <property type="protein sequence ID" value="RAU83009.1"/>
    <property type="molecule type" value="Genomic_DNA"/>
</dbReference>
<accession>A0A364RFD8</accession>
<evidence type="ECO:0000313" key="6">
    <source>
        <dbReference type="EMBL" id="RAU83009.1"/>
    </source>
</evidence>
<name>A0A364RFD8_9BACT</name>
<dbReference type="PANTHER" id="PTHR30349">
    <property type="entry name" value="PHAGE INTEGRASE-RELATED"/>
    <property type="match status" value="1"/>
</dbReference>
<protein>
    <submittedName>
        <fullName evidence="6">Integrase</fullName>
    </submittedName>
</protein>
<reference evidence="6 7" key="1">
    <citation type="submission" date="2018-06" db="EMBL/GenBank/DDBJ databases">
        <authorList>
            <person name="Liu Z.-W."/>
        </authorList>
    </citation>
    <scope>NUCLEOTIDE SEQUENCE [LARGE SCALE GENOMIC DNA]</scope>
    <source>
        <strain evidence="6 7">2b14</strain>
    </source>
</reference>
<evidence type="ECO:0000259" key="5">
    <source>
        <dbReference type="PROSITE" id="PS51898"/>
    </source>
</evidence>
<dbReference type="OrthoDB" id="9801717at2"/>
<dbReference type="InterPro" id="IPR004107">
    <property type="entry name" value="Integrase_SAM-like_N"/>
</dbReference>
<dbReference type="Proteomes" id="UP000251692">
    <property type="component" value="Unassembled WGS sequence"/>
</dbReference>
<dbReference type="SUPFAM" id="SSF56349">
    <property type="entry name" value="DNA breaking-rejoining enzymes"/>
    <property type="match status" value="1"/>
</dbReference>
<dbReference type="PANTHER" id="PTHR30349:SF64">
    <property type="entry name" value="PROPHAGE INTEGRASE INTD-RELATED"/>
    <property type="match status" value="1"/>
</dbReference>
<sequence>MPFKNASTPIVYLNTLDHEGRKYIRIWYKTDNRISSRLKGCAFVKYSATYKCYVTHKTEQSIELLHQAFQGMAIVDTRYLDRPKRLRPAENTPVLARSHVSDPLAKLPVLPVVRLQPLVHDGKTLIQLAFQFNKEIYTCLWRFKGCTWLKELKCFAMPAEGRYFMELLDALEGVAQVWLAQTLQVRDLKLQIRLWEQSYVKEKDYIACPLAYVEKLFLLNYSNNTIRTYHSLLLRFLNGHKADGLASIVNFTAEEINKYHRGMVQSQKYAYSTISQSINAVKFYYQRVLGRHSVKPEDVERPDKPRRLPQVLSKQEGQRILTATENLKHRCLMQLLYSGGLRISEVINLRISDVRSDRNVLFIQGGKGKKDRTTLLSQKLLENLRSYFKQYRPKVWLFEGQTGGQYTVERIRSVFRASMVKANIKTKATPHTLRHSFATHLLEQGTDLRYIQALLGHSSSKTTEIYTHVTSYALDKITSPLDCL</sequence>
<dbReference type="Pfam" id="PF00589">
    <property type="entry name" value="Phage_integrase"/>
    <property type="match status" value="1"/>
</dbReference>
<reference evidence="6 7" key="2">
    <citation type="submission" date="2018-07" db="EMBL/GenBank/DDBJ databases">
        <title>Pontibacter sp. 2b14 genomic sequence and assembly.</title>
        <authorList>
            <person name="Du Z.-J."/>
        </authorList>
    </citation>
    <scope>NUCLEOTIDE SEQUENCE [LARGE SCALE GENOMIC DNA]</scope>
    <source>
        <strain evidence="6 7">2b14</strain>
    </source>
</reference>
<comment type="similarity">
    <text evidence="1">Belongs to the 'phage' integrase family.</text>
</comment>
<dbReference type="Gene3D" id="1.10.443.10">
    <property type="entry name" value="Intergrase catalytic core"/>
    <property type="match status" value="1"/>
</dbReference>
<keyword evidence="7" id="KW-1185">Reference proteome</keyword>
<dbReference type="GO" id="GO:0003677">
    <property type="term" value="F:DNA binding"/>
    <property type="evidence" value="ECO:0007669"/>
    <property type="project" value="UniProtKB-KW"/>
</dbReference>